<reference evidence="13" key="1">
    <citation type="submission" date="2023-07" db="EMBL/GenBank/DDBJ databases">
        <title>Dyadobacter sp. nov 'subterranea' isolated from contaminted grondwater.</title>
        <authorList>
            <person name="Szabo I."/>
            <person name="Al-Omari J."/>
            <person name="Szerdahelyi S.G."/>
            <person name="Rado J."/>
        </authorList>
    </citation>
    <scope>NUCLEOTIDE SEQUENCE [LARGE SCALE GENOMIC DNA]</scope>
    <source>
        <strain evidence="13">UP-52</strain>
    </source>
</reference>
<accession>A0ABR9W9X0</accession>
<dbReference type="PANTHER" id="PTHR43706">
    <property type="entry name" value="NADH DEHYDROGENASE"/>
    <property type="match status" value="1"/>
</dbReference>
<feature type="domain" description="External alternative NADH-ubiquinone oxidoreductase-like C-terminal" evidence="11">
    <location>
        <begin position="346"/>
        <end position="403"/>
    </location>
</feature>
<dbReference type="Pfam" id="PF07992">
    <property type="entry name" value="Pyr_redox_2"/>
    <property type="match status" value="1"/>
</dbReference>
<keyword evidence="5" id="KW-0809">Transit peptide</keyword>
<dbReference type="InterPro" id="IPR036188">
    <property type="entry name" value="FAD/NAD-bd_sf"/>
</dbReference>
<feature type="domain" description="FAD/NAD(P)-binding" evidence="10">
    <location>
        <begin position="1"/>
        <end position="322"/>
    </location>
</feature>
<dbReference type="EC" id="1.6.5.9" evidence="2"/>
<comment type="catalytic activity">
    <reaction evidence="8">
        <text>a quinone + NADH + H(+) = a quinol + NAD(+)</text>
        <dbReference type="Rhea" id="RHEA:46160"/>
        <dbReference type="ChEBI" id="CHEBI:15378"/>
        <dbReference type="ChEBI" id="CHEBI:24646"/>
        <dbReference type="ChEBI" id="CHEBI:57540"/>
        <dbReference type="ChEBI" id="CHEBI:57945"/>
        <dbReference type="ChEBI" id="CHEBI:132124"/>
        <dbReference type="EC" id="1.6.5.9"/>
    </reaction>
</comment>
<dbReference type="SUPFAM" id="SSF51905">
    <property type="entry name" value="FAD/NAD(P)-binding domain"/>
    <property type="match status" value="2"/>
</dbReference>
<evidence type="ECO:0000256" key="3">
    <source>
        <dbReference type="ARBA" id="ARBA00022630"/>
    </source>
</evidence>
<keyword evidence="9" id="KW-0472">Membrane</keyword>
<evidence type="ECO:0000256" key="7">
    <source>
        <dbReference type="ARBA" id="ARBA00023027"/>
    </source>
</evidence>
<evidence type="ECO:0000256" key="4">
    <source>
        <dbReference type="ARBA" id="ARBA00022827"/>
    </source>
</evidence>
<evidence type="ECO:0000259" key="10">
    <source>
        <dbReference type="Pfam" id="PF07992"/>
    </source>
</evidence>
<dbReference type="Pfam" id="PF22366">
    <property type="entry name" value="NDH2_C"/>
    <property type="match status" value="1"/>
</dbReference>
<comment type="similarity">
    <text evidence="1">Belongs to the NADH dehydrogenase family.</text>
</comment>
<keyword evidence="4" id="KW-0274">FAD</keyword>
<sequence length="426" mass="47908">MKVVIIGGGFAGINFALSLANHNEFEVILVDKNNYNFFPPLIYQVATAFLEPSSISYPFRKLFSGKDNLHFRLGELQKVIPAENKIVLDNGELPYDYLVFATGAETNYFGMENVKKNAIPMKTLDDAIEMRNKLLQQMEMASVCTDPEETKKLLTIVIAGGGPTGVEVSGMFAEMRNGILRKEYPELAGKGSEIYLVDGGEALLSPMSLKSQKNTYDDLRRLGVKIKLNTHVKDYVNDTVVFDNSEPIETKNLIWAAGVTAKVFEGIPTESYGRGRRMIVDQFNKVQSTTNIYAIGDTCIQITDPHFTGGHPQVAQVAIQQGKKLAKNFKRIAEGKAPEPFEYLDKGSMAIIGKNKAVVDLPTPKLHLKGFFAWLIWLFIHLLSLITYRNRIRTFYNWMIAYFTKDQSLRMIIKPSRQNKSQEGIQ</sequence>
<dbReference type="PANTHER" id="PTHR43706:SF47">
    <property type="entry name" value="EXTERNAL NADH-UBIQUINONE OXIDOREDUCTASE 1, MITOCHONDRIAL-RELATED"/>
    <property type="match status" value="1"/>
</dbReference>
<dbReference type="RefSeq" id="WP_194120499.1">
    <property type="nucleotide sequence ID" value="NZ_JACYGY010000001.1"/>
</dbReference>
<keyword evidence="9" id="KW-1133">Transmembrane helix</keyword>
<dbReference type="InterPro" id="IPR045024">
    <property type="entry name" value="NDH-2"/>
</dbReference>
<keyword evidence="3" id="KW-0285">Flavoprotein</keyword>
<evidence type="ECO:0000256" key="1">
    <source>
        <dbReference type="ARBA" id="ARBA00005272"/>
    </source>
</evidence>
<dbReference type="InterPro" id="IPR054585">
    <property type="entry name" value="NDH2-like_C"/>
</dbReference>
<dbReference type="InterPro" id="IPR023753">
    <property type="entry name" value="FAD/NAD-binding_dom"/>
</dbReference>
<evidence type="ECO:0000256" key="2">
    <source>
        <dbReference type="ARBA" id="ARBA00012637"/>
    </source>
</evidence>
<evidence type="ECO:0000256" key="5">
    <source>
        <dbReference type="ARBA" id="ARBA00022946"/>
    </source>
</evidence>
<name>A0ABR9W9X0_9BACT</name>
<keyword evidence="7" id="KW-0520">NAD</keyword>
<evidence type="ECO:0000256" key="6">
    <source>
        <dbReference type="ARBA" id="ARBA00023002"/>
    </source>
</evidence>
<keyword evidence="9" id="KW-0812">Transmembrane</keyword>
<evidence type="ECO:0000313" key="12">
    <source>
        <dbReference type="EMBL" id="MBE9462281.1"/>
    </source>
</evidence>
<feature type="transmembrane region" description="Helical" evidence="9">
    <location>
        <begin position="371"/>
        <end position="388"/>
    </location>
</feature>
<dbReference type="Gene3D" id="3.50.50.100">
    <property type="match status" value="1"/>
</dbReference>
<dbReference type="EMBL" id="JACYGY010000001">
    <property type="protein sequence ID" value="MBE9462281.1"/>
    <property type="molecule type" value="Genomic_DNA"/>
</dbReference>
<keyword evidence="13" id="KW-1185">Reference proteome</keyword>
<gene>
    <name evidence="12" type="ORF">IEE83_10340</name>
</gene>
<evidence type="ECO:0000256" key="8">
    <source>
        <dbReference type="ARBA" id="ARBA00047599"/>
    </source>
</evidence>
<dbReference type="PRINTS" id="PR00411">
    <property type="entry name" value="PNDRDTASEI"/>
</dbReference>
<organism evidence="12 13">
    <name type="scientific">Dyadobacter subterraneus</name>
    <dbReference type="NCBI Taxonomy" id="2773304"/>
    <lineage>
        <taxon>Bacteria</taxon>
        <taxon>Pseudomonadati</taxon>
        <taxon>Bacteroidota</taxon>
        <taxon>Cytophagia</taxon>
        <taxon>Cytophagales</taxon>
        <taxon>Spirosomataceae</taxon>
        <taxon>Dyadobacter</taxon>
    </lineage>
</organism>
<evidence type="ECO:0000259" key="11">
    <source>
        <dbReference type="Pfam" id="PF22366"/>
    </source>
</evidence>
<protein>
    <recommendedName>
        <fullName evidence="2">NADH:ubiquinone reductase (non-electrogenic)</fullName>
        <ecNumber evidence="2">1.6.5.9</ecNumber>
    </recommendedName>
</protein>
<keyword evidence="6" id="KW-0560">Oxidoreductase</keyword>
<evidence type="ECO:0000256" key="9">
    <source>
        <dbReference type="SAM" id="Phobius"/>
    </source>
</evidence>
<comment type="caution">
    <text evidence="12">The sequence shown here is derived from an EMBL/GenBank/DDBJ whole genome shotgun (WGS) entry which is preliminary data.</text>
</comment>
<dbReference type="PRINTS" id="PR00368">
    <property type="entry name" value="FADPNR"/>
</dbReference>
<dbReference type="Proteomes" id="UP000634134">
    <property type="component" value="Unassembled WGS sequence"/>
</dbReference>
<evidence type="ECO:0000313" key="13">
    <source>
        <dbReference type="Proteomes" id="UP000634134"/>
    </source>
</evidence>
<proteinExistence type="inferred from homology"/>